<protein>
    <submittedName>
        <fullName evidence="1">Uncharacterized protein</fullName>
    </submittedName>
</protein>
<gene>
    <name evidence="1" type="ORF">CO051_02465</name>
</gene>
<evidence type="ECO:0000313" key="2">
    <source>
        <dbReference type="Proteomes" id="UP000231383"/>
    </source>
</evidence>
<proteinExistence type="predicted"/>
<dbReference type="EMBL" id="PFSC01000065">
    <property type="protein sequence ID" value="PJC32817.1"/>
    <property type="molecule type" value="Genomic_DNA"/>
</dbReference>
<dbReference type="AlphaFoldDB" id="A0A2M8F0M4"/>
<organism evidence="1 2">
    <name type="scientific">Candidatus Roizmanbacteria bacterium CG_4_9_14_0_2_um_filter_39_13</name>
    <dbReference type="NCBI Taxonomy" id="1974839"/>
    <lineage>
        <taxon>Bacteria</taxon>
        <taxon>Candidatus Roizmaniibacteriota</taxon>
    </lineage>
</organism>
<dbReference type="Proteomes" id="UP000231383">
    <property type="component" value="Unassembled WGS sequence"/>
</dbReference>
<name>A0A2M8F0M4_9BACT</name>
<feature type="non-terminal residue" evidence="1">
    <location>
        <position position="1"/>
    </location>
</feature>
<comment type="caution">
    <text evidence="1">The sequence shown here is derived from an EMBL/GenBank/DDBJ whole genome shotgun (WGS) entry which is preliminary data.</text>
</comment>
<reference evidence="2" key="1">
    <citation type="submission" date="2017-09" db="EMBL/GenBank/DDBJ databases">
        <title>Depth-based differentiation of microbial function through sediment-hosted aquifers and enrichment of novel symbionts in the deep terrestrial subsurface.</title>
        <authorList>
            <person name="Probst A.J."/>
            <person name="Ladd B."/>
            <person name="Jarett J.K."/>
            <person name="Geller-Mcgrath D.E."/>
            <person name="Sieber C.M.K."/>
            <person name="Emerson J.B."/>
            <person name="Anantharaman K."/>
            <person name="Thomas B.C."/>
            <person name="Malmstrom R."/>
            <person name="Stieglmeier M."/>
            <person name="Klingl A."/>
            <person name="Woyke T."/>
            <person name="Ryan C.M."/>
            <person name="Banfield J.F."/>
        </authorList>
    </citation>
    <scope>NUCLEOTIDE SEQUENCE [LARGE SCALE GENOMIC DNA]</scope>
</reference>
<accession>A0A2M8F0M4</accession>
<sequence length="69" mass="8206">SDIVYEWILRSPPAGGSLRMTIIVSRRVNSYDEEYLQFINIRAVKEVLSYIRIKYLTILLIVHFTTEDW</sequence>
<evidence type="ECO:0000313" key="1">
    <source>
        <dbReference type="EMBL" id="PJC32817.1"/>
    </source>
</evidence>